<accession>E5AF74</accession>
<evidence type="ECO:0000313" key="2">
    <source>
        <dbReference type="EMBL" id="CBY01863.1"/>
    </source>
</evidence>
<keyword evidence="3" id="KW-1185">Reference proteome</keyword>
<keyword evidence="1" id="KW-1133">Transmembrane helix</keyword>
<evidence type="ECO:0000313" key="3">
    <source>
        <dbReference type="Proteomes" id="UP000002668"/>
    </source>
</evidence>
<keyword evidence="1" id="KW-0472">Membrane</keyword>
<dbReference type="Proteomes" id="UP000002668">
    <property type="component" value="Genome"/>
</dbReference>
<evidence type="ECO:0000256" key="1">
    <source>
        <dbReference type="SAM" id="Phobius"/>
    </source>
</evidence>
<dbReference type="AlphaFoldDB" id="E5AF74"/>
<name>E5AF74_LEPMJ</name>
<sequence>MAGYVIEGHFQKPPDYFLIGFLSAPCGVGGVPVPNIFTHRRISMHWIKEHHHRYLQ</sequence>
<dbReference type="InParanoid" id="E5AF74"/>
<protein>
    <submittedName>
        <fullName evidence="2">Predicted protein</fullName>
    </submittedName>
</protein>
<dbReference type="EMBL" id="FP929139">
    <property type="protein sequence ID" value="CBY01863.1"/>
    <property type="molecule type" value="Genomic_DNA"/>
</dbReference>
<reference evidence="3" key="1">
    <citation type="journal article" date="2011" name="Nat. Commun.">
        <title>Effector diversification within compartments of the Leptosphaeria maculans genome affected by Repeat-Induced Point mutations.</title>
        <authorList>
            <person name="Rouxel T."/>
            <person name="Grandaubert J."/>
            <person name="Hane J.K."/>
            <person name="Hoede C."/>
            <person name="van de Wouw A.P."/>
            <person name="Couloux A."/>
            <person name="Dominguez V."/>
            <person name="Anthouard V."/>
            <person name="Bally P."/>
            <person name="Bourras S."/>
            <person name="Cozijnsen A.J."/>
            <person name="Ciuffetti L.M."/>
            <person name="Degrave A."/>
            <person name="Dilmaghani A."/>
            <person name="Duret L."/>
            <person name="Fudal I."/>
            <person name="Goodwin S.B."/>
            <person name="Gout L."/>
            <person name="Glaser N."/>
            <person name="Linglin J."/>
            <person name="Kema G.H.J."/>
            <person name="Lapalu N."/>
            <person name="Lawrence C.B."/>
            <person name="May K."/>
            <person name="Meyer M."/>
            <person name="Ollivier B."/>
            <person name="Poulain J."/>
            <person name="Schoch C.L."/>
            <person name="Simon A."/>
            <person name="Spatafora J.W."/>
            <person name="Stachowiak A."/>
            <person name="Turgeon B.G."/>
            <person name="Tyler B.M."/>
            <person name="Vincent D."/>
            <person name="Weissenbach J."/>
            <person name="Amselem J."/>
            <person name="Quesneville H."/>
            <person name="Oliver R.P."/>
            <person name="Wincker P."/>
            <person name="Balesdent M.-H."/>
            <person name="Howlett B.J."/>
        </authorList>
    </citation>
    <scope>NUCLEOTIDE SEQUENCE [LARGE SCALE GENOMIC DNA]</scope>
    <source>
        <strain evidence="3">JN3 / isolate v23.1.3 / race Av1-4-5-6-7-8</strain>
    </source>
</reference>
<feature type="transmembrane region" description="Helical" evidence="1">
    <location>
        <begin position="16"/>
        <end position="37"/>
    </location>
</feature>
<organism evidence="2 3">
    <name type="scientific">Leptosphaeria maculans (strain JN3 / isolate v23.1.3 / race Av1-4-5-6-7-8)</name>
    <name type="common">Blackleg fungus</name>
    <name type="synonym">Phoma lingam</name>
    <dbReference type="NCBI Taxonomy" id="985895"/>
    <lineage>
        <taxon>Eukaryota</taxon>
        <taxon>Fungi</taxon>
        <taxon>Dikarya</taxon>
        <taxon>Ascomycota</taxon>
        <taxon>Pezizomycotina</taxon>
        <taxon>Dothideomycetes</taxon>
        <taxon>Pleosporomycetidae</taxon>
        <taxon>Pleosporales</taxon>
        <taxon>Pleosporineae</taxon>
        <taxon>Leptosphaeriaceae</taxon>
        <taxon>Plenodomus</taxon>
        <taxon>Plenodomus lingam/Leptosphaeria maculans species complex</taxon>
    </lineage>
</organism>
<gene>
    <name evidence="2" type="ORF">LEMA_uP006500.1</name>
</gene>
<keyword evidence="1" id="KW-0812">Transmembrane</keyword>
<dbReference type="HOGENOM" id="CLU_3014638_0_0_1"/>
<dbReference type="VEuPathDB" id="FungiDB:LEMA_uP006500.1"/>
<proteinExistence type="predicted"/>